<dbReference type="SUPFAM" id="SSF161098">
    <property type="entry name" value="MetI-like"/>
    <property type="match status" value="1"/>
</dbReference>
<dbReference type="Gene3D" id="1.10.3720.10">
    <property type="entry name" value="MetI-like"/>
    <property type="match status" value="1"/>
</dbReference>
<dbReference type="NCBIfam" id="TIGR01726">
    <property type="entry name" value="HEQRo_perm_3TM"/>
    <property type="match status" value="1"/>
</dbReference>
<dbReference type="InterPro" id="IPR035906">
    <property type="entry name" value="MetI-like_sf"/>
</dbReference>
<dbReference type="EMBL" id="CP138359">
    <property type="protein sequence ID" value="WPF81125.1"/>
    <property type="molecule type" value="Genomic_DNA"/>
</dbReference>
<accession>A0AAF1C1K2</accession>
<organism evidence="10 11">
    <name type="scientific">Sanguibacter biliveldensis</name>
    <dbReference type="NCBI Taxonomy" id="3030830"/>
    <lineage>
        <taxon>Bacteria</taxon>
        <taxon>Bacillati</taxon>
        <taxon>Actinomycetota</taxon>
        <taxon>Actinomycetes</taxon>
        <taxon>Micrococcales</taxon>
        <taxon>Sanguibacteraceae</taxon>
        <taxon>Sanguibacter</taxon>
    </lineage>
</organism>
<dbReference type="Pfam" id="PF00528">
    <property type="entry name" value="BPD_transp_1"/>
    <property type="match status" value="1"/>
</dbReference>
<keyword evidence="6 8" id="KW-1133">Transmembrane helix</keyword>
<keyword evidence="2 8" id="KW-0813">Transport</keyword>
<keyword evidence="7 8" id="KW-0472">Membrane</keyword>
<dbReference type="InterPro" id="IPR000515">
    <property type="entry name" value="MetI-like"/>
</dbReference>
<evidence type="ECO:0000256" key="6">
    <source>
        <dbReference type="ARBA" id="ARBA00022989"/>
    </source>
</evidence>
<dbReference type="AlphaFoldDB" id="A0AAF1C1K2"/>
<feature type="domain" description="ABC transmembrane type-1" evidence="9">
    <location>
        <begin position="77"/>
        <end position="272"/>
    </location>
</feature>
<evidence type="ECO:0000256" key="2">
    <source>
        <dbReference type="ARBA" id="ARBA00022448"/>
    </source>
</evidence>
<evidence type="ECO:0000256" key="1">
    <source>
        <dbReference type="ARBA" id="ARBA00004651"/>
    </source>
</evidence>
<keyword evidence="3" id="KW-1003">Cell membrane</keyword>
<sequence length="285" mass="30331">MTTPEAAPSAVAPRATVEARTRMSPRKRARISRGIQYGLLVVAVVVLAVSIDWSRVGDQIFNVEAAQDLFPKIPRAFLNTLMYTAAAFAVGLSLGTVLALMKLSSVGVYRWLATIYIEFFRGIPALLVVIAFAYAVPIALGVSISSLTLKAALALGMVSAAYIAETLRAGIEAVPRGQIEAARSLGMSHGRTLLTVVIPQAFRIVLPPMTNEIILLTKDTSLIYLMGLLPTQFDLTKIGRDALSSGSGGGLTGLFVAGIGYLCITIPLGLLARWLEKRTGKGSRS</sequence>
<keyword evidence="5" id="KW-0029">Amino-acid transport</keyword>
<dbReference type="GO" id="GO:0043190">
    <property type="term" value="C:ATP-binding cassette (ABC) transporter complex"/>
    <property type="evidence" value="ECO:0007669"/>
    <property type="project" value="InterPro"/>
</dbReference>
<keyword evidence="4 8" id="KW-0812">Transmembrane</keyword>
<proteinExistence type="inferred from homology"/>
<evidence type="ECO:0000313" key="10">
    <source>
        <dbReference type="EMBL" id="WPF81125.1"/>
    </source>
</evidence>
<feature type="transmembrane region" description="Helical" evidence="8">
    <location>
        <begin position="113"/>
        <end position="136"/>
    </location>
</feature>
<dbReference type="Proteomes" id="UP001304340">
    <property type="component" value="Chromosome"/>
</dbReference>
<dbReference type="PROSITE" id="PS50928">
    <property type="entry name" value="ABC_TM1"/>
    <property type="match status" value="1"/>
</dbReference>
<reference evidence="11" key="1">
    <citation type="submission" date="2023-11" db="EMBL/GenBank/DDBJ databases">
        <authorList>
            <person name="Helweg L.P."/>
            <person name="Kiel A."/>
            <person name="Hitz F."/>
            <person name="Ruckert-Reed C."/>
            <person name="Busche T."/>
            <person name="Kaltschmidt B."/>
            <person name="Kaltschmidt C."/>
        </authorList>
    </citation>
    <scope>NUCLEOTIDE SEQUENCE [LARGE SCALE GENOMIC DNA]</scope>
    <source>
        <strain evidence="11">4.1</strain>
    </source>
</reference>
<dbReference type="InterPro" id="IPR010065">
    <property type="entry name" value="AA_ABC_transptr_permease_3TM"/>
</dbReference>
<gene>
    <name evidence="10" type="ORF">SANBI_002393</name>
</gene>
<protein>
    <submittedName>
        <fullName evidence="10">Amino acid ABC transporter permease</fullName>
    </submittedName>
</protein>
<dbReference type="KEGG" id="sbil:SANBI_002393"/>
<dbReference type="PANTHER" id="PTHR30614:SF0">
    <property type="entry name" value="L-CYSTINE TRANSPORT SYSTEM PERMEASE PROTEIN TCYL"/>
    <property type="match status" value="1"/>
</dbReference>
<evidence type="ECO:0000256" key="3">
    <source>
        <dbReference type="ARBA" id="ARBA00022475"/>
    </source>
</evidence>
<dbReference type="RefSeq" id="WP_319155294.1">
    <property type="nucleotide sequence ID" value="NZ_CP138359.1"/>
</dbReference>
<name>A0AAF1C1K2_9MICO</name>
<evidence type="ECO:0000259" key="9">
    <source>
        <dbReference type="PROSITE" id="PS50928"/>
    </source>
</evidence>
<dbReference type="PANTHER" id="PTHR30614">
    <property type="entry name" value="MEMBRANE COMPONENT OF AMINO ACID ABC TRANSPORTER"/>
    <property type="match status" value="1"/>
</dbReference>
<feature type="transmembrane region" description="Helical" evidence="8">
    <location>
        <begin position="253"/>
        <end position="275"/>
    </location>
</feature>
<evidence type="ECO:0000313" key="11">
    <source>
        <dbReference type="Proteomes" id="UP001304340"/>
    </source>
</evidence>
<evidence type="ECO:0000256" key="7">
    <source>
        <dbReference type="ARBA" id="ARBA00023136"/>
    </source>
</evidence>
<evidence type="ECO:0000256" key="4">
    <source>
        <dbReference type="ARBA" id="ARBA00022692"/>
    </source>
</evidence>
<dbReference type="InterPro" id="IPR043429">
    <property type="entry name" value="ArtM/GltK/GlnP/TcyL/YhdX-like"/>
</dbReference>
<dbReference type="GO" id="GO:0022857">
    <property type="term" value="F:transmembrane transporter activity"/>
    <property type="evidence" value="ECO:0007669"/>
    <property type="project" value="InterPro"/>
</dbReference>
<keyword evidence="11" id="KW-1185">Reference proteome</keyword>
<dbReference type="CDD" id="cd06261">
    <property type="entry name" value="TM_PBP2"/>
    <property type="match status" value="1"/>
</dbReference>
<evidence type="ECO:0000256" key="8">
    <source>
        <dbReference type="RuleBase" id="RU363032"/>
    </source>
</evidence>
<feature type="transmembrane region" description="Helical" evidence="8">
    <location>
        <begin position="76"/>
        <end position="101"/>
    </location>
</feature>
<dbReference type="GO" id="GO:0006865">
    <property type="term" value="P:amino acid transport"/>
    <property type="evidence" value="ECO:0007669"/>
    <property type="project" value="UniProtKB-KW"/>
</dbReference>
<feature type="transmembrane region" description="Helical" evidence="8">
    <location>
        <begin position="37"/>
        <end position="56"/>
    </location>
</feature>
<evidence type="ECO:0000256" key="5">
    <source>
        <dbReference type="ARBA" id="ARBA00022970"/>
    </source>
</evidence>
<comment type="subcellular location">
    <subcellularLocation>
        <location evidence="1 8">Cell membrane</location>
        <topology evidence="1 8">Multi-pass membrane protein</topology>
    </subcellularLocation>
</comment>
<comment type="similarity">
    <text evidence="8">Belongs to the binding-protein-dependent transport system permease family.</text>
</comment>